<comment type="subcellular location">
    <subcellularLocation>
        <location evidence="1">Nucleus</location>
    </subcellularLocation>
</comment>
<dbReference type="SUPFAM" id="SSF53098">
    <property type="entry name" value="Ribonuclease H-like"/>
    <property type="match status" value="1"/>
</dbReference>
<proteinExistence type="predicted"/>
<evidence type="ECO:0000256" key="8">
    <source>
        <dbReference type="ARBA" id="ARBA00023163"/>
    </source>
</evidence>
<dbReference type="GO" id="GO:0046983">
    <property type="term" value="F:protein dimerization activity"/>
    <property type="evidence" value="ECO:0007669"/>
    <property type="project" value="InterPro"/>
</dbReference>
<dbReference type="AlphaFoldDB" id="A0A0A9CXS6"/>
<keyword evidence="6" id="KW-0805">Transcription regulation</keyword>
<dbReference type="GO" id="GO:0005634">
    <property type="term" value="C:nucleus"/>
    <property type="evidence" value="ECO:0007669"/>
    <property type="project" value="UniProtKB-SubCell"/>
</dbReference>
<dbReference type="EMBL" id="GBRH01219705">
    <property type="protein sequence ID" value="JAD78190.1"/>
    <property type="molecule type" value="Transcribed_RNA"/>
</dbReference>
<dbReference type="Pfam" id="PF02892">
    <property type="entry name" value="zf-BED"/>
    <property type="match status" value="1"/>
</dbReference>
<name>A0A0A9CXS6_ARUDO</name>
<keyword evidence="9" id="KW-0539">Nucleus</keyword>
<dbReference type="PANTHER" id="PTHR46481:SF10">
    <property type="entry name" value="ZINC FINGER BED DOMAIN-CONTAINING PROTEIN 39"/>
    <property type="match status" value="1"/>
</dbReference>
<feature type="domain" description="BED-type" evidence="12">
    <location>
        <begin position="38"/>
        <end position="91"/>
    </location>
</feature>
<protein>
    <recommendedName>
        <fullName evidence="12">BED-type domain-containing protein</fullName>
    </recommendedName>
</protein>
<dbReference type="InterPro" id="IPR025525">
    <property type="entry name" value="hAT-like_transposase_RNase-H"/>
</dbReference>
<evidence type="ECO:0000256" key="4">
    <source>
        <dbReference type="ARBA" id="ARBA00022771"/>
    </source>
</evidence>
<keyword evidence="5" id="KW-0862">Zinc</keyword>
<dbReference type="Pfam" id="PF05699">
    <property type="entry name" value="Dimer_Tnp_hAT"/>
    <property type="match status" value="1"/>
</dbReference>
<dbReference type="InterPro" id="IPR052035">
    <property type="entry name" value="ZnF_BED_domain_contain"/>
</dbReference>
<evidence type="ECO:0000256" key="3">
    <source>
        <dbReference type="ARBA" id="ARBA00022723"/>
    </source>
</evidence>
<evidence type="ECO:0000256" key="11">
    <source>
        <dbReference type="SAM" id="MobiDB-lite"/>
    </source>
</evidence>
<feature type="region of interest" description="Disordered" evidence="11">
    <location>
        <begin position="1"/>
        <end position="42"/>
    </location>
</feature>
<evidence type="ECO:0000256" key="1">
    <source>
        <dbReference type="ARBA" id="ARBA00004123"/>
    </source>
</evidence>
<evidence type="ECO:0000256" key="6">
    <source>
        <dbReference type="ARBA" id="ARBA00023015"/>
    </source>
</evidence>
<dbReference type="GO" id="GO:0003677">
    <property type="term" value="F:DNA binding"/>
    <property type="evidence" value="ECO:0007669"/>
    <property type="project" value="UniProtKB-KW"/>
</dbReference>
<evidence type="ECO:0000256" key="10">
    <source>
        <dbReference type="PROSITE-ProRule" id="PRU00027"/>
    </source>
</evidence>
<evidence type="ECO:0000256" key="5">
    <source>
        <dbReference type="ARBA" id="ARBA00022833"/>
    </source>
</evidence>
<keyword evidence="3" id="KW-0479">Metal-binding</keyword>
<evidence type="ECO:0000259" key="12">
    <source>
        <dbReference type="PROSITE" id="PS50808"/>
    </source>
</evidence>
<organism evidence="13">
    <name type="scientific">Arundo donax</name>
    <name type="common">Giant reed</name>
    <name type="synonym">Donax arundinaceus</name>
    <dbReference type="NCBI Taxonomy" id="35708"/>
    <lineage>
        <taxon>Eukaryota</taxon>
        <taxon>Viridiplantae</taxon>
        <taxon>Streptophyta</taxon>
        <taxon>Embryophyta</taxon>
        <taxon>Tracheophyta</taxon>
        <taxon>Spermatophyta</taxon>
        <taxon>Magnoliopsida</taxon>
        <taxon>Liliopsida</taxon>
        <taxon>Poales</taxon>
        <taxon>Poaceae</taxon>
        <taxon>PACMAD clade</taxon>
        <taxon>Arundinoideae</taxon>
        <taxon>Arundineae</taxon>
        <taxon>Arundo</taxon>
    </lineage>
</organism>
<dbReference type="PROSITE" id="PS50808">
    <property type="entry name" value="ZF_BED"/>
    <property type="match status" value="1"/>
</dbReference>
<evidence type="ECO:0000313" key="13">
    <source>
        <dbReference type="EMBL" id="JAD78190.1"/>
    </source>
</evidence>
<sequence>MSQTQQSVELDSPSTQNDGTGTAALQQEEGQPKRQTRKRKSPLWNFFEEIEVPSKKKRGEMESKVKCKACGTQLSKNKSGTTSHWGRHLEQCESFKCQQKSKIQTTINFHSCEGDVEGDLPALSTPGFYDPAKIRELICKMIIVHELPFSIVEYSWFNVLLKALNCAYKKVSRITIRNDCMRLYESEKDLLKKSFKHVNRISLTCDLWTSNQTICYMSLVAHYIDANWTMQCRVINFMELDPPHTGVVISNAISDCLAAWKIEDKIASITFDNASNNDTAVKLLLAKFTNRGTLWFNGKFLHNRCCAHILNLVVQDGLQVIGPLIDKVRETIKYIKKSNSRSYKFNADVDSLNLDRRKKMVLDVCTRWGSTYKMLESAFHYRAAIDVYAAGDANYRWQPTEAEWMLYKEISNVLGVLHAATEEFSGSKYPTSNLFYPHIVNVKKALCELKRSKEIVLQKMADAMMEKFDKYWGPDCNTLFAIATILDPRFKMGMIQFTFPSMYSEIELPEKLVTVESTLHELYGIYESAHNQSMSSLKNTESTSPCVSASDSTNSVFSSACEFQQFVKAQTAAHPSKPDLRKYLEDPVEVIAPENFDILQWWKLHEINYPILAKMAKDVLSVPISTVSSESSFSAGGRVVDDYRSSLLPSTVQALVCTSSWIRGGSHSLPELEDDANSIPLLSTEHPSAVSVVGSN</sequence>
<dbReference type="InterPro" id="IPR008906">
    <property type="entry name" value="HATC_C_dom"/>
</dbReference>
<evidence type="ECO:0000256" key="2">
    <source>
        <dbReference type="ARBA" id="ARBA00011738"/>
    </source>
</evidence>
<dbReference type="InterPro" id="IPR003656">
    <property type="entry name" value="Znf_BED"/>
</dbReference>
<feature type="compositionally biased region" description="Polar residues" evidence="11">
    <location>
        <begin position="1"/>
        <end position="29"/>
    </location>
</feature>
<accession>A0A0A9CXS6</accession>
<keyword evidence="8" id="KW-0804">Transcription</keyword>
<dbReference type="GO" id="GO:0008270">
    <property type="term" value="F:zinc ion binding"/>
    <property type="evidence" value="ECO:0007669"/>
    <property type="project" value="UniProtKB-KW"/>
</dbReference>
<evidence type="ECO:0000256" key="9">
    <source>
        <dbReference type="ARBA" id="ARBA00023242"/>
    </source>
</evidence>
<reference evidence="13" key="2">
    <citation type="journal article" date="2015" name="Data Brief">
        <title>Shoot transcriptome of the giant reed, Arundo donax.</title>
        <authorList>
            <person name="Barrero R.A."/>
            <person name="Guerrero F.D."/>
            <person name="Moolhuijzen P."/>
            <person name="Goolsby J.A."/>
            <person name="Tidwell J."/>
            <person name="Bellgard S.E."/>
            <person name="Bellgard M.I."/>
        </authorList>
    </citation>
    <scope>NUCLEOTIDE SEQUENCE</scope>
    <source>
        <tissue evidence="13">Shoot tissue taken approximately 20 cm above the soil surface</tissue>
    </source>
</reference>
<reference evidence="13" key="1">
    <citation type="submission" date="2014-09" db="EMBL/GenBank/DDBJ databases">
        <authorList>
            <person name="Magalhaes I.L.F."/>
            <person name="Oliveira U."/>
            <person name="Santos F.R."/>
            <person name="Vidigal T.H.D.A."/>
            <person name="Brescovit A.D."/>
            <person name="Santos A.J."/>
        </authorList>
    </citation>
    <scope>NUCLEOTIDE SEQUENCE</scope>
    <source>
        <tissue evidence="13">Shoot tissue taken approximately 20 cm above the soil surface</tissue>
    </source>
</reference>
<evidence type="ECO:0000256" key="7">
    <source>
        <dbReference type="ARBA" id="ARBA00023125"/>
    </source>
</evidence>
<dbReference type="SMART" id="SM00614">
    <property type="entry name" value="ZnF_BED"/>
    <property type="match status" value="1"/>
</dbReference>
<dbReference type="Pfam" id="PF14372">
    <property type="entry name" value="hAT-like_RNase-H"/>
    <property type="match status" value="1"/>
</dbReference>
<dbReference type="PANTHER" id="PTHR46481">
    <property type="entry name" value="ZINC FINGER BED DOMAIN-CONTAINING PROTEIN 4"/>
    <property type="match status" value="1"/>
</dbReference>
<comment type="subunit">
    <text evidence="2">Homodimer.</text>
</comment>
<dbReference type="InterPro" id="IPR012337">
    <property type="entry name" value="RNaseH-like_sf"/>
</dbReference>
<keyword evidence="4 10" id="KW-0863">Zinc-finger</keyword>
<keyword evidence="7" id="KW-0238">DNA-binding</keyword>